<dbReference type="GO" id="GO:0005829">
    <property type="term" value="C:cytosol"/>
    <property type="evidence" value="ECO:0007669"/>
    <property type="project" value="TreeGrafter"/>
</dbReference>
<dbReference type="InterPro" id="IPR018300">
    <property type="entry name" value="Aminotrans_IV_CS"/>
</dbReference>
<accession>A0A1G7ZKZ6</accession>
<dbReference type="InterPro" id="IPR043131">
    <property type="entry name" value="BCAT-like_N"/>
</dbReference>
<dbReference type="AlphaFoldDB" id="A0A1G7ZKZ6"/>
<proteinExistence type="inferred from homology"/>
<comment type="cofactor">
    <cofactor evidence="1 5">
        <name>pyridoxal 5'-phosphate</name>
        <dbReference type="ChEBI" id="CHEBI:597326"/>
    </cofactor>
</comment>
<evidence type="ECO:0000313" key="7">
    <source>
        <dbReference type="Proteomes" id="UP000198923"/>
    </source>
</evidence>
<dbReference type="Gene3D" id="3.30.470.10">
    <property type="match status" value="1"/>
</dbReference>
<gene>
    <name evidence="6" type="ORF">SAMN05421505_11198</name>
</gene>
<dbReference type="InterPro" id="IPR001544">
    <property type="entry name" value="Aminotrans_IV"/>
</dbReference>
<dbReference type="Pfam" id="PF01063">
    <property type="entry name" value="Aminotran_4"/>
    <property type="match status" value="1"/>
</dbReference>
<comment type="similarity">
    <text evidence="2 4">Belongs to the class-IV pyridoxal-phosphate-dependent aminotransferase family.</text>
</comment>
<dbReference type="Proteomes" id="UP000198923">
    <property type="component" value="Unassembled WGS sequence"/>
</dbReference>
<evidence type="ECO:0000256" key="1">
    <source>
        <dbReference type="ARBA" id="ARBA00001933"/>
    </source>
</evidence>
<dbReference type="PANTHER" id="PTHR42743:SF11">
    <property type="entry name" value="AMINODEOXYCHORISMATE LYASE"/>
    <property type="match status" value="1"/>
</dbReference>
<dbReference type="STRING" id="504805.SAMN05421505_11198"/>
<keyword evidence="6" id="KW-0808">Transferase</keyword>
<name>A0A1G7ZKZ6_9ACTN</name>
<sequence length="284" mass="29413">MNTMAWANTTVWLDGRLVAPENAVVSVFDHGLVVGDGVFETIKIVNGTPFALTRHLHRLRASAAAMDLPEPDLDAFADGIRACLAAAPPRPLGKIRVTYTSGAGPLGSERGDSGTTSVVIVGEQAPPADTAAVVVVPWARNEHGAMTGVKTTSYGENARALAYAKAKGGSEALFGNTAGDLCEGTGSNVFLVRHGRLTTPPLSSGCLAGVTRGLVLEWCGGEEATAPLAALTEADEVFLTSTTRDIQPVRMVDGTAIPAAPGPVTAKAMRVFAERAEADTDPRP</sequence>
<dbReference type="PANTHER" id="PTHR42743">
    <property type="entry name" value="AMINO-ACID AMINOTRANSFERASE"/>
    <property type="match status" value="1"/>
</dbReference>
<keyword evidence="3 5" id="KW-0663">Pyridoxal phosphate</keyword>
<dbReference type="InterPro" id="IPR050571">
    <property type="entry name" value="Class-IV_PLP-Dep_Aminotrnsfr"/>
</dbReference>
<keyword evidence="7" id="KW-1185">Reference proteome</keyword>
<dbReference type="InterPro" id="IPR036038">
    <property type="entry name" value="Aminotransferase-like"/>
</dbReference>
<protein>
    <submittedName>
        <fullName evidence="6">Branched-chain amino acid aminotransferase</fullName>
    </submittedName>
</protein>
<evidence type="ECO:0000256" key="2">
    <source>
        <dbReference type="ARBA" id="ARBA00009320"/>
    </source>
</evidence>
<dbReference type="Gene3D" id="3.20.10.10">
    <property type="entry name" value="D-amino Acid Aminotransferase, subunit A, domain 2"/>
    <property type="match status" value="1"/>
</dbReference>
<organism evidence="6 7">
    <name type="scientific">Sinosporangium album</name>
    <dbReference type="NCBI Taxonomy" id="504805"/>
    <lineage>
        <taxon>Bacteria</taxon>
        <taxon>Bacillati</taxon>
        <taxon>Actinomycetota</taxon>
        <taxon>Actinomycetes</taxon>
        <taxon>Streptosporangiales</taxon>
        <taxon>Streptosporangiaceae</taxon>
        <taxon>Sinosporangium</taxon>
    </lineage>
</organism>
<dbReference type="InterPro" id="IPR043132">
    <property type="entry name" value="BCAT-like_C"/>
</dbReference>
<keyword evidence="6" id="KW-0032">Aminotransferase</keyword>
<dbReference type="GO" id="GO:0008483">
    <property type="term" value="F:transaminase activity"/>
    <property type="evidence" value="ECO:0007669"/>
    <property type="project" value="UniProtKB-KW"/>
</dbReference>
<evidence type="ECO:0000313" key="6">
    <source>
        <dbReference type="EMBL" id="SDH09285.1"/>
    </source>
</evidence>
<reference evidence="6 7" key="1">
    <citation type="submission" date="2016-10" db="EMBL/GenBank/DDBJ databases">
        <authorList>
            <person name="de Groot N.N."/>
        </authorList>
    </citation>
    <scope>NUCLEOTIDE SEQUENCE [LARGE SCALE GENOMIC DNA]</scope>
    <source>
        <strain evidence="6 7">CPCC 201354</strain>
    </source>
</reference>
<evidence type="ECO:0000256" key="4">
    <source>
        <dbReference type="RuleBase" id="RU004106"/>
    </source>
</evidence>
<dbReference type="SUPFAM" id="SSF56752">
    <property type="entry name" value="D-aminoacid aminotransferase-like PLP-dependent enzymes"/>
    <property type="match status" value="1"/>
</dbReference>
<dbReference type="PROSITE" id="PS00770">
    <property type="entry name" value="AA_TRANSFER_CLASS_4"/>
    <property type="match status" value="1"/>
</dbReference>
<evidence type="ECO:0000256" key="5">
    <source>
        <dbReference type="RuleBase" id="RU004516"/>
    </source>
</evidence>
<dbReference type="EMBL" id="FNCN01000011">
    <property type="protein sequence ID" value="SDH09285.1"/>
    <property type="molecule type" value="Genomic_DNA"/>
</dbReference>
<dbReference type="GO" id="GO:0046394">
    <property type="term" value="P:carboxylic acid biosynthetic process"/>
    <property type="evidence" value="ECO:0007669"/>
    <property type="project" value="UniProtKB-ARBA"/>
</dbReference>
<evidence type="ECO:0000256" key="3">
    <source>
        <dbReference type="ARBA" id="ARBA00022898"/>
    </source>
</evidence>